<dbReference type="PANTHER" id="PTHR23310:SF62">
    <property type="entry name" value="ACYL-COA BINDING PROTEIN 1, ISOFORM A"/>
    <property type="match status" value="1"/>
</dbReference>
<dbReference type="InterPro" id="IPR000582">
    <property type="entry name" value="Acyl-CoA-binding_protein"/>
</dbReference>
<dbReference type="PROSITE" id="PS51228">
    <property type="entry name" value="ACB_2"/>
    <property type="match status" value="1"/>
</dbReference>
<comment type="similarity">
    <text evidence="1">Belongs to the ACBP family.</text>
</comment>
<protein>
    <submittedName>
        <fullName evidence="4">Acyl-CoA-binding protein (ACBP)/diazepam binding inhibitor (DBI)/endozepine (EP)</fullName>
    </submittedName>
</protein>
<dbReference type="InterPro" id="IPR035984">
    <property type="entry name" value="Acyl-CoA-binding_sf"/>
</dbReference>
<dbReference type="PRINTS" id="PR00689">
    <property type="entry name" value="ACOABINDINGP"/>
</dbReference>
<dbReference type="Pfam" id="PF00887">
    <property type="entry name" value="ACBP"/>
    <property type="match status" value="1"/>
</dbReference>
<dbReference type="Gene3D" id="1.20.80.10">
    <property type="match status" value="1"/>
</dbReference>
<proteinExistence type="inferred from homology"/>
<sequence length="107" mass="12253">MTLDTQFDTAVNIIKNLPKNGPLKVNQAQQLKVYSLYKQATEGDINTQRPGLLDQTGRYKWDAWNSVKGKSSEDAKKEYVQLFFELFEPVKDDLEYSKHIEAVKNAA</sequence>
<dbReference type="Proteomes" id="UP001217754">
    <property type="component" value="Chromosome 1"/>
</dbReference>
<evidence type="ECO:0000313" key="4">
    <source>
        <dbReference type="EMBL" id="WFD37805.1"/>
    </source>
</evidence>
<dbReference type="SUPFAM" id="SSF47027">
    <property type="entry name" value="Acyl-CoA binding protein"/>
    <property type="match status" value="1"/>
</dbReference>
<dbReference type="AlphaFoldDB" id="A0AAF0EZ91"/>
<accession>A0AAF0EZ91</accession>
<keyword evidence="5" id="KW-1185">Reference proteome</keyword>
<feature type="domain" description="ACB" evidence="3">
    <location>
        <begin position="3"/>
        <end position="92"/>
    </location>
</feature>
<dbReference type="RefSeq" id="XP_060120702.1">
    <property type="nucleotide sequence ID" value="XM_060264719.1"/>
</dbReference>
<name>A0AAF0EZ91_9BASI</name>
<dbReference type="EMBL" id="CP119958">
    <property type="protein sequence ID" value="WFD37805.1"/>
    <property type="molecule type" value="Genomic_DNA"/>
</dbReference>
<organism evidence="4 5">
    <name type="scientific">Malassezia japonica</name>
    <dbReference type="NCBI Taxonomy" id="223818"/>
    <lineage>
        <taxon>Eukaryota</taxon>
        <taxon>Fungi</taxon>
        <taxon>Dikarya</taxon>
        <taxon>Basidiomycota</taxon>
        <taxon>Ustilaginomycotina</taxon>
        <taxon>Malasseziomycetes</taxon>
        <taxon>Malasseziales</taxon>
        <taxon>Malasseziaceae</taxon>
        <taxon>Malassezia</taxon>
    </lineage>
</organism>
<reference evidence="4" key="1">
    <citation type="submission" date="2023-03" db="EMBL/GenBank/DDBJ databases">
        <title>Mating type loci evolution in Malassezia.</title>
        <authorList>
            <person name="Coelho M.A."/>
        </authorList>
    </citation>
    <scope>NUCLEOTIDE SEQUENCE</scope>
    <source>
        <strain evidence="4">CBS 9431</strain>
    </source>
</reference>
<evidence type="ECO:0000313" key="5">
    <source>
        <dbReference type="Proteomes" id="UP001217754"/>
    </source>
</evidence>
<evidence type="ECO:0000256" key="1">
    <source>
        <dbReference type="ARBA" id="ARBA00005567"/>
    </source>
</evidence>
<dbReference type="GeneID" id="85224401"/>
<dbReference type="GO" id="GO:0006631">
    <property type="term" value="P:fatty acid metabolic process"/>
    <property type="evidence" value="ECO:0007669"/>
    <property type="project" value="TreeGrafter"/>
</dbReference>
<dbReference type="FunFam" id="1.20.80.10:FF:000010">
    <property type="entry name" value="Acyl-CoA-binding domain-containing protein 5"/>
    <property type="match status" value="1"/>
</dbReference>
<dbReference type="PANTHER" id="PTHR23310">
    <property type="entry name" value="ACYL-COA-BINDING PROTEIN, ACBP"/>
    <property type="match status" value="1"/>
</dbReference>
<evidence type="ECO:0000256" key="2">
    <source>
        <dbReference type="ARBA" id="ARBA00023121"/>
    </source>
</evidence>
<evidence type="ECO:0000259" key="3">
    <source>
        <dbReference type="PROSITE" id="PS51228"/>
    </source>
</evidence>
<keyword evidence="2" id="KW-0446">Lipid-binding</keyword>
<gene>
    <name evidence="4" type="primary">ACB1</name>
    <name evidence="4" type="ORF">MJAP1_000752</name>
</gene>
<dbReference type="InterPro" id="IPR014352">
    <property type="entry name" value="FERM/acyl-CoA-bd_prot_sf"/>
</dbReference>
<dbReference type="GO" id="GO:0000062">
    <property type="term" value="F:fatty-acyl-CoA binding"/>
    <property type="evidence" value="ECO:0007669"/>
    <property type="project" value="InterPro"/>
</dbReference>